<dbReference type="Proteomes" id="UP000032726">
    <property type="component" value="Chromosome"/>
</dbReference>
<reference evidence="7 8" key="1">
    <citation type="submission" date="2015-03" db="EMBL/GenBank/DDBJ databases">
        <title>Complete genome sequence of Muricauda lutaonensis CC-HSB-11T, isolated from a coastal hot spring.</title>
        <authorList>
            <person name="Kim K.M."/>
        </authorList>
    </citation>
    <scope>NUCLEOTIDE SEQUENCE [LARGE SCALE GENOMIC DNA]</scope>
    <source>
        <strain evidence="7 8">CC-HSB-11</strain>
    </source>
</reference>
<evidence type="ECO:0000256" key="2">
    <source>
        <dbReference type="ARBA" id="ARBA00022692"/>
    </source>
</evidence>
<evidence type="ECO:0000256" key="5">
    <source>
        <dbReference type="SAM" id="Phobius"/>
    </source>
</evidence>
<comment type="subcellular location">
    <subcellularLocation>
        <location evidence="1">Membrane</location>
        <topology evidence="1">Multi-pass membrane protein</topology>
    </subcellularLocation>
</comment>
<accession>A0A0D5YVC2</accession>
<feature type="transmembrane region" description="Helical" evidence="5">
    <location>
        <begin position="130"/>
        <end position="148"/>
    </location>
</feature>
<keyword evidence="2 5" id="KW-0812">Transmembrane</keyword>
<evidence type="ECO:0000256" key="3">
    <source>
        <dbReference type="ARBA" id="ARBA00022989"/>
    </source>
</evidence>
<organism evidence="7 8">
    <name type="scientific">Flagellimonas lutaonensis</name>
    <dbReference type="NCBI Taxonomy" id="516051"/>
    <lineage>
        <taxon>Bacteria</taxon>
        <taxon>Pseudomonadati</taxon>
        <taxon>Bacteroidota</taxon>
        <taxon>Flavobacteriia</taxon>
        <taxon>Flavobacteriales</taxon>
        <taxon>Flavobacteriaceae</taxon>
        <taxon>Flagellimonas</taxon>
    </lineage>
</organism>
<keyword evidence="4 5" id="KW-0472">Membrane</keyword>
<gene>
    <name evidence="7" type="ORF">VC82_2707</name>
</gene>
<feature type="transmembrane region" description="Helical" evidence="5">
    <location>
        <begin position="21"/>
        <end position="38"/>
    </location>
</feature>
<evidence type="ECO:0000313" key="7">
    <source>
        <dbReference type="EMBL" id="AKA36267.1"/>
    </source>
</evidence>
<dbReference type="GO" id="GO:0140359">
    <property type="term" value="F:ABC-type transporter activity"/>
    <property type="evidence" value="ECO:0007669"/>
    <property type="project" value="InterPro"/>
</dbReference>
<evidence type="ECO:0000259" key="6">
    <source>
        <dbReference type="Pfam" id="PF12698"/>
    </source>
</evidence>
<dbReference type="OrthoDB" id="184009at2"/>
<feature type="transmembrane region" description="Helical" evidence="5">
    <location>
        <begin position="239"/>
        <end position="258"/>
    </location>
</feature>
<dbReference type="RefSeq" id="WP_045802826.1">
    <property type="nucleotide sequence ID" value="NZ_CP011071.1"/>
</dbReference>
<keyword evidence="3 5" id="KW-1133">Transmembrane helix</keyword>
<dbReference type="InterPro" id="IPR021913">
    <property type="entry name" value="DUF3526"/>
</dbReference>
<dbReference type="AlphaFoldDB" id="A0A0D5YVC2"/>
<dbReference type="EMBL" id="CP011071">
    <property type="protein sequence ID" value="AKA36267.1"/>
    <property type="molecule type" value="Genomic_DNA"/>
</dbReference>
<dbReference type="HOGENOM" id="CLU_045816_0_0_10"/>
<dbReference type="KEGG" id="mlt:VC82_2707"/>
<dbReference type="PANTHER" id="PTHR43471:SF1">
    <property type="entry name" value="ABC TRANSPORTER PERMEASE PROTEIN NOSY-RELATED"/>
    <property type="match status" value="1"/>
</dbReference>
<proteinExistence type="predicted"/>
<feature type="transmembrane region" description="Helical" evidence="5">
    <location>
        <begin position="175"/>
        <end position="196"/>
    </location>
</feature>
<feature type="transmembrane region" description="Helical" evidence="5">
    <location>
        <begin position="208"/>
        <end position="232"/>
    </location>
</feature>
<dbReference type="GO" id="GO:0005886">
    <property type="term" value="C:plasma membrane"/>
    <property type="evidence" value="ECO:0007669"/>
    <property type="project" value="UniProtKB-SubCell"/>
</dbReference>
<dbReference type="InterPro" id="IPR013525">
    <property type="entry name" value="ABC2_TM"/>
</dbReference>
<keyword evidence="8" id="KW-1185">Reference proteome</keyword>
<feature type="transmembrane region" description="Helical" evidence="5">
    <location>
        <begin position="447"/>
        <end position="465"/>
    </location>
</feature>
<evidence type="ECO:0000256" key="4">
    <source>
        <dbReference type="ARBA" id="ARBA00023136"/>
    </source>
</evidence>
<dbReference type="STRING" id="516051.VC82_2707"/>
<dbReference type="PATRIC" id="fig|516051.4.peg.2775"/>
<protein>
    <submittedName>
        <fullName evidence="7">Membrane protein</fullName>
    </submittedName>
</protein>
<sequence>MISKTFIKETKELLREGRVRISFLIVLLLMGMAIWISSRQYQNVNEQYAAAKTAERAVWDNQGEKNPHSAAHYGTYAFKPKYPLSLVDQGVDKYVGTSIFLEAHNRNEAQFSAAADQTGVARFGDLTPDFILLFIIPLLIILLGYNSFTKEREMGTLTLLKSQGISNWKWLSGKWAALFLPIFIITTTLFLLAGLLLSNLDDFGVFNWSSLLAMFLVYIGYYIIFINIVLFISARTKKSGISLVVSLCVWIIACLAAPKAASNIAESKHPYPTRQEFAANILKDKKEGLDGHNPWSKEAKLLEEKVLKEYGVDSLHQLPFNFDGYRMQKGEEHQAEVYFKHYNYLKDQYNNQSKVYRSLAAISPYLPTRFLSMAIAHTDYATHWDFADAAEEYRIATQKFLNDNFAENSSYGDWSYKADASVWKDLPAFEYDPPELNSTLSRNSSNLMILGIWLFASFGLLLFNVKTL</sequence>
<feature type="domain" description="ABC-2 type transporter transmembrane" evidence="6">
    <location>
        <begin position="118"/>
        <end position="255"/>
    </location>
</feature>
<evidence type="ECO:0000256" key="1">
    <source>
        <dbReference type="ARBA" id="ARBA00004141"/>
    </source>
</evidence>
<name>A0A0D5YVC2_9FLAO</name>
<evidence type="ECO:0000313" key="8">
    <source>
        <dbReference type="Proteomes" id="UP000032726"/>
    </source>
</evidence>
<dbReference type="Pfam" id="PF12698">
    <property type="entry name" value="ABC2_membrane_3"/>
    <property type="match status" value="1"/>
</dbReference>
<dbReference type="PANTHER" id="PTHR43471">
    <property type="entry name" value="ABC TRANSPORTER PERMEASE"/>
    <property type="match status" value="1"/>
</dbReference>
<dbReference type="Pfam" id="PF12040">
    <property type="entry name" value="DUF3526"/>
    <property type="match status" value="1"/>
</dbReference>